<dbReference type="EMBL" id="JBGBPQ010000021">
    <property type="protein sequence ID" value="KAL1503559.1"/>
    <property type="molecule type" value="Genomic_DNA"/>
</dbReference>
<evidence type="ECO:0000313" key="1">
    <source>
        <dbReference type="EMBL" id="KAL1503559.1"/>
    </source>
</evidence>
<reference evidence="1 2" key="1">
    <citation type="journal article" date="2024" name="Science">
        <title>Giant polyketide synthase enzymes in the biosynthesis of giant marine polyether toxins.</title>
        <authorList>
            <person name="Fallon T.R."/>
            <person name="Shende V.V."/>
            <person name="Wierzbicki I.H."/>
            <person name="Pendleton A.L."/>
            <person name="Watervoot N.F."/>
            <person name="Auber R.P."/>
            <person name="Gonzalez D.J."/>
            <person name="Wisecaver J.H."/>
            <person name="Moore B.S."/>
        </authorList>
    </citation>
    <scope>NUCLEOTIDE SEQUENCE [LARGE SCALE GENOMIC DNA]</scope>
    <source>
        <strain evidence="1 2">12B1</strain>
    </source>
</reference>
<accession>A0AB34IQ72</accession>
<evidence type="ECO:0000313" key="2">
    <source>
        <dbReference type="Proteomes" id="UP001515480"/>
    </source>
</evidence>
<comment type="caution">
    <text evidence="1">The sequence shown here is derived from an EMBL/GenBank/DDBJ whole genome shotgun (WGS) entry which is preliminary data.</text>
</comment>
<proteinExistence type="predicted"/>
<dbReference type="AlphaFoldDB" id="A0AB34IQ72"/>
<keyword evidence="2" id="KW-1185">Reference proteome</keyword>
<sequence length="180" mass="19684">MGVSFGGVTVHLHARAIDRSKLPSDGVAPLGLGAKLHTEEYADLDQFDRSRRAASTARHGAELRLWFHVPPSLRCELLAECSAEELAAVAEENASILGIDEAPRDAAAPQPLGAARGDGVRYSNAKATDAREGVCGAFSEVQPEENERRRKRAHEELQLKEQRKAERRKCVGCHRYACIC</sequence>
<name>A0AB34IQ72_PRYPA</name>
<protein>
    <submittedName>
        <fullName evidence="1">Uncharacterized protein</fullName>
    </submittedName>
</protein>
<dbReference type="Proteomes" id="UP001515480">
    <property type="component" value="Unassembled WGS sequence"/>
</dbReference>
<organism evidence="1 2">
    <name type="scientific">Prymnesium parvum</name>
    <name type="common">Toxic golden alga</name>
    <dbReference type="NCBI Taxonomy" id="97485"/>
    <lineage>
        <taxon>Eukaryota</taxon>
        <taxon>Haptista</taxon>
        <taxon>Haptophyta</taxon>
        <taxon>Prymnesiophyceae</taxon>
        <taxon>Prymnesiales</taxon>
        <taxon>Prymnesiaceae</taxon>
        <taxon>Prymnesium</taxon>
    </lineage>
</organism>
<gene>
    <name evidence="1" type="ORF">AB1Y20_012037</name>
</gene>